<dbReference type="AlphaFoldDB" id="A0A448Z461"/>
<keyword evidence="6" id="KW-1185">Reference proteome</keyword>
<proteinExistence type="inferred from homology"/>
<accession>A0A448Z461</accession>
<evidence type="ECO:0000256" key="1">
    <source>
        <dbReference type="ARBA" id="ARBA00006484"/>
    </source>
</evidence>
<dbReference type="Gene3D" id="3.40.50.720">
    <property type="entry name" value="NAD(P)-binding Rossmann-like Domain"/>
    <property type="match status" value="1"/>
</dbReference>
<evidence type="ECO:0000256" key="4">
    <source>
        <dbReference type="SAM" id="MobiDB-lite"/>
    </source>
</evidence>
<evidence type="ECO:0000313" key="6">
    <source>
        <dbReference type="Proteomes" id="UP000291116"/>
    </source>
</evidence>
<dbReference type="PRINTS" id="PR00081">
    <property type="entry name" value="GDHRDH"/>
</dbReference>
<sequence length="380" mass="39694">MKQWSPDDASRDQIIRTRVSRREQRNSNRSVLLCSATRTKHRGQPNETKRNETKRNETTPNQQKRIAARITNIPGIPGRSNEMISATTALRSASGSGGAGLLGSLFSVAGKNVLVTGGSRGIGLMIAKNFTAAGANVLLTSRSEDACMEASEAIAGTISASGSGAPAPMYVASNVSSRKGCEELADHAARVFGERGLDVLVNNAGASWGEPLDRTSGRANWGFDKVLDLNVKGVFYLTRACLPLLEKAATPESPSRVINVGSIVGMVPQAAPTHAYDASKAAVHSLTLKLSADLAPRSITVNALAPGFVSTRMSKGLGTWGATEDKIARGIPLGRMGTEEDMAGACLYLSSRAGAWCTGVILNVDGGSVGGNQIDLGSSL</sequence>
<feature type="region of interest" description="Disordered" evidence="4">
    <location>
        <begin position="1"/>
        <end position="63"/>
    </location>
</feature>
<dbReference type="PANTHER" id="PTHR43618:SF8">
    <property type="entry name" value="7ALPHA-HYDROXYSTEROID DEHYDROGENASE"/>
    <property type="match status" value="1"/>
</dbReference>
<evidence type="ECO:0000313" key="5">
    <source>
        <dbReference type="EMBL" id="VEU36780.1"/>
    </source>
</evidence>
<name>A0A448Z461_9STRA</name>
<dbReference type="Proteomes" id="UP000291116">
    <property type="component" value="Unassembled WGS sequence"/>
</dbReference>
<dbReference type="GO" id="GO:0016491">
    <property type="term" value="F:oxidoreductase activity"/>
    <property type="evidence" value="ECO:0007669"/>
    <property type="project" value="UniProtKB-KW"/>
</dbReference>
<dbReference type="Pfam" id="PF13561">
    <property type="entry name" value="adh_short_C2"/>
    <property type="match status" value="1"/>
</dbReference>
<evidence type="ECO:0000256" key="3">
    <source>
        <dbReference type="ARBA" id="ARBA00023002"/>
    </source>
</evidence>
<dbReference type="InterPro" id="IPR002347">
    <property type="entry name" value="SDR_fam"/>
</dbReference>
<reference evidence="5 6" key="1">
    <citation type="submission" date="2019-01" db="EMBL/GenBank/DDBJ databases">
        <authorList>
            <person name="Ferrante I. M."/>
        </authorList>
    </citation>
    <scope>NUCLEOTIDE SEQUENCE [LARGE SCALE GENOMIC DNA]</scope>
    <source>
        <strain evidence="5 6">B856</strain>
    </source>
</reference>
<organism evidence="5 6">
    <name type="scientific">Pseudo-nitzschia multistriata</name>
    <dbReference type="NCBI Taxonomy" id="183589"/>
    <lineage>
        <taxon>Eukaryota</taxon>
        <taxon>Sar</taxon>
        <taxon>Stramenopiles</taxon>
        <taxon>Ochrophyta</taxon>
        <taxon>Bacillariophyta</taxon>
        <taxon>Bacillariophyceae</taxon>
        <taxon>Bacillariophycidae</taxon>
        <taxon>Bacillariales</taxon>
        <taxon>Bacillariaceae</taxon>
        <taxon>Pseudo-nitzschia</taxon>
    </lineage>
</organism>
<dbReference type="PRINTS" id="PR00080">
    <property type="entry name" value="SDRFAMILY"/>
</dbReference>
<feature type="compositionally biased region" description="Basic and acidic residues" evidence="4">
    <location>
        <begin position="8"/>
        <end position="26"/>
    </location>
</feature>
<protein>
    <submittedName>
        <fullName evidence="5">Uncharacterized protein</fullName>
    </submittedName>
</protein>
<dbReference type="InterPro" id="IPR036291">
    <property type="entry name" value="NAD(P)-bd_dom_sf"/>
</dbReference>
<dbReference type="SUPFAM" id="SSF51735">
    <property type="entry name" value="NAD(P)-binding Rossmann-fold domains"/>
    <property type="match status" value="1"/>
</dbReference>
<evidence type="ECO:0000256" key="2">
    <source>
        <dbReference type="ARBA" id="ARBA00022857"/>
    </source>
</evidence>
<dbReference type="PANTHER" id="PTHR43618">
    <property type="entry name" value="7-ALPHA-HYDROXYSTEROID DEHYDROGENASE"/>
    <property type="match status" value="1"/>
</dbReference>
<dbReference type="InterPro" id="IPR052178">
    <property type="entry name" value="Sec_Metab_Biosynth_SDR"/>
</dbReference>
<keyword evidence="2" id="KW-0521">NADP</keyword>
<comment type="similarity">
    <text evidence="1">Belongs to the short-chain dehydrogenases/reductases (SDR) family.</text>
</comment>
<dbReference type="FunFam" id="3.40.50.720:FF:000084">
    <property type="entry name" value="Short-chain dehydrogenase reductase"/>
    <property type="match status" value="1"/>
</dbReference>
<dbReference type="OrthoDB" id="1393670at2759"/>
<keyword evidence="3" id="KW-0560">Oxidoreductase</keyword>
<gene>
    <name evidence="5" type="ORF">PSNMU_V1.4_AUG-EV-PASAV3_0035640</name>
</gene>
<dbReference type="EMBL" id="CAACVS010000103">
    <property type="protein sequence ID" value="VEU36780.1"/>
    <property type="molecule type" value="Genomic_DNA"/>
</dbReference>
<feature type="compositionally biased region" description="Basic and acidic residues" evidence="4">
    <location>
        <begin position="47"/>
        <end position="57"/>
    </location>
</feature>